<evidence type="ECO:0000256" key="3">
    <source>
        <dbReference type="ARBA" id="ARBA00022723"/>
    </source>
</evidence>
<reference evidence="6 7" key="1">
    <citation type="journal article" date="2023" name="Int. J. Mol. Sci.">
        <title>De Novo Assembly and Annotation of 11 Diverse Shrub Willow (Salix) Genomes Reveals Novel Gene Organization in Sex-Linked Regions.</title>
        <authorList>
            <person name="Hyden B."/>
            <person name="Feng K."/>
            <person name="Yates T.B."/>
            <person name="Jawdy S."/>
            <person name="Cereghino C."/>
            <person name="Smart L.B."/>
            <person name="Muchero W."/>
        </authorList>
    </citation>
    <scope>NUCLEOTIDE SEQUENCE [LARGE SCALE GENOMIC DNA]</scope>
    <source>
        <tissue evidence="6">Shoot tip</tissue>
    </source>
</reference>
<keyword evidence="5" id="KW-0408">Iron</keyword>
<dbReference type="Pfam" id="PF03055">
    <property type="entry name" value="RPE65"/>
    <property type="match status" value="1"/>
</dbReference>
<evidence type="ECO:0000256" key="2">
    <source>
        <dbReference type="ARBA" id="ARBA00006787"/>
    </source>
</evidence>
<keyword evidence="4" id="KW-0223">Dioxygenase</keyword>
<organism evidence="6 7">
    <name type="scientific">Salix udensis</name>
    <dbReference type="NCBI Taxonomy" id="889485"/>
    <lineage>
        <taxon>Eukaryota</taxon>
        <taxon>Viridiplantae</taxon>
        <taxon>Streptophyta</taxon>
        <taxon>Embryophyta</taxon>
        <taxon>Tracheophyta</taxon>
        <taxon>Spermatophyta</taxon>
        <taxon>Magnoliopsida</taxon>
        <taxon>eudicotyledons</taxon>
        <taxon>Gunneridae</taxon>
        <taxon>Pentapetalae</taxon>
        <taxon>rosids</taxon>
        <taxon>fabids</taxon>
        <taxon>Malpighiales</taxon>
        <taxon>Salicaceae</taxon>
        <taxon>Saliceae</taxon>
        <taxon>Salix</taxon>
    </lineage>
</organism>
<protein>
    <submittedName>
        <fullName evidence="6">Uncharacterized protein</fullName>
    </submittedName>
</protein>
<evidence type="ECO:0000256" key="4">
    <source>
        <dbReference type="ARBA" id="ARBA00022964"/>
    </source>
</evidence>
<keyword evidence="7" id="KW-1185">Reference proteome</keyword>
<dbReference type="Proteomes" id="UP001162972">
    <property type="component" value="Chromosome 18"/>
</dbReference>
<gene>
    <name evidence="6" type="ORF">OIU84_000329</name>
</gene>
<dbReference type="EMBL" id="JAPFFJ010000001">
    <property type="protein sequence ID" value="KAJ6435071.1"/>
    <property type="molecule type" value="Genomic_DNA"/>
</dbReference>
<evidence type="ECO:0000313" key="6">
    <source>
        <dbReference type="EMBL" id="KAJ6435071.1"/>
    </source>
</evidence>
<dbReference type="GO" id="GO:0046872">
    <property type="term" value="F:metal ion binding"/>
    <property type="evidence" value="ECO:0007669"/>
    <property type="project" value="UniProtKB-KW"/>
</dbReference>
<keyword evidence="4" id="KW-0560">Oxidoreductase</keyword>
<comment type="cofactor">
    <cofactor evidence="1">
        <name>Fe(2+)</name>
        <dbReference type="ChEBI" id="CHEBI:29033"/>
    </cofactor>
</comment>
<evidence type="ECO:0000313" key="7">
    <source>
        <dbReference type="Proteomes" id="UP001162972"/>
    </source>
</evidence>
<comment type="similarity">
    <text evidence="2">Belongs to the carotenoid oxygenase family.</text>
</comment>
<accession>A0AAD6PM99</accession>
<evidence type="ECO:0000256" key="1">
    <source>
        <dbReference type="ARBA" id="ARBA00001954"/>
    </source>
</evidence>
<proteinExistence type="inferred from homology"/>
<name>A0AAD6PM99_9ROSI</name>
<dbReference type="AlphaFoldDB" id="A0AAD6PM99"/>
<sequence length="202" mass="23119">MQELESCLAMATQIQSSSFRWNQIAYSTFLIVLRMALMRDLDSIIPGPNTGVNKSERLKHIESVDEYTDSEDGSLFSRVYEWRLKMNTGDVKERFLTGTEFSMDFPMIHRDFTGVKNKYGYTQVTDSNAISDSGMPKYGGQQNCILKSQPIIKSIRWNTIKSNRILSALEQPLFPNKEVMKKMMDGLSLFSTMKIQACLKLI</sequence>
<keyword evidence="3" id="KW-0479">Metal-binding</keyword>
<comment type="caution">
    <text evidence="6">The sequence shown here is derived from an EMBL/GenBank/DDBJ whole genome shotgun (WGS) entry which is preliminary data.</text>
</comment>
<dbReference type="InterPro" id="IPR004294">
    <property type="entry name" value="Carotenoid_Oase"/>
</dbReference>
<dbReference type="GO" id="GO:0016702">
    <property type="term" value="F:oxidoreductase activity, acting on single donors with incorporation of molecular oxygen, incorporation of two atoms of oxygen"/>
    <property type="evidence" value="ECO:0007669"/>
    <property type="project" value="InterPro"/>
</dbReference>
<evidence type="ECO:0000256" key="5">
    <source>
        <dbReference type="ARBA" id="ARBA00023004"/>
    </source>
</evidence>